<accession>A0A7W8U8D3</accession>
<evidence type="ECO:0000313" key="9">
    <source>
        <dbReference type="Proteomes" id="UP000585507"/>
    </source>
</evidence>
<dbReference type="GO" id="GO:0008794">
    <property type="term" value="F:arsenate reductase (glutaredoxin) activity"/>
    <property type="evidence" value="ECO:0007669"/>
    <property type="project" value="UniProtKB-UniRule"/>
</dbReference>
<evidence type="ECO:0000256" key="7">
    <source>
        <dbReference type="RuleBase" id="RU362029"/>
    </source>
</evidence>
<evidence type="ECO:0000256" key="4">
    <source>
        <dbReference type="ARBA" id="ARBA00038969"/>
    </source>
</evidence>
<evidence type="ECO:0000256" key="1">
    <source>
        <dbReference type="ARBA" id="ARBA00007198"/>
    </source>
</evidence>
<comment type="catalytic activity">
    <reaction evidence="7">
        <text>[glutaredoxin]-dithiol + arsenate + glutathione + H(+) = glutathionyl-S-S-[glutaredoxin] + arsenite + H2O</text>
        <dbReference type="Rhea" id="RHEA:22016"/>
        <dbReference type="Rhea" id="RHEA-COMP:10729"/>
        <dbReference type="Rhea" id="RHEA-COMP:17668"/>
        <dbReference type="ChEBI" id="CHEBI:15377"/>
        <dbReference type="ChEBI" id="CHEBI:15378"/>
        <dbReference type="ChEBI" id="CHEBI:29242"/>
        <dbReference type="ChEBI" id="CHEBI:29950"/>
        <dbReference type="ChEBI" id="CHEBI:48597"/>
        <dbReference type="ChEBI" id="CHEBI:57925"/>
        <dbReference type="ChEBI" id="CHEBI:146199"/>
        <dbReference type="EC" id="1.20.4.1"/>
    </reaction>
</comment>
<sequence>MSVTIYHNNRCSTSRAVLEMIRESGIEPVIVEYMKTPPTHEQMLALLLAMDLPPRAVLRTKEKAYHSLHLDDPSKTDRQILDTMLAHPELIERPIVVSEKGVAICRPKTKVLNLL</sequence>
<dbReference type="InterPro" id="IPR006660">
    <property type="entry name" value="Arsenate_reductase-like"/>
</dbReference>
<keyword evidence="9" id="KW-1185">Reference proteome</keyword>
<keyword evidence="3 7" id="KW-0560">Oxidoreductase</keyword>
<dbReference type="NCBIfam" id="TIGR00014">
    <property type="entry name" value="arsC"/>
    <property type="match status" value="1"/>
</dbReference>
<dbReference type="InterPro" id="IPR006659">
    <property type="entry name" value="Arsenate_reductase"/>
</dbReference>
<dbReference type="PROSITE" id="PS51353">
    <property type="entry name" value="ARSC"/>
    <property type="match status" value="1"/>
</dbReference>
<dbReference type="CDD" id="cd03034">
    <property type="entry name" value="ArsC_ArsC"/>
    <property type="match status" value="1"/>
</dbReference>
<name>A0A7W8U8D3_9HYPH</name>
<gene>
    <name evidence="8" type="ORF">GGD55_001398</name>
</gene>
<dbReference type="Proteomes" id="UP000585507">
    <property type="component" value="Unassembled WGS sequence"/>
</dbReference>
<comment type="similarity">
    <text evidence="1 6 7">Belongs to the ArsC family.</text>
</comment>
<evidence type="ECO:0000256" key="5">
    <source>
        <dbReference type="ARBA" id="ARBA00039879"/>
    </source>
</evidence>
<dbReference type="EC" id="1.20.4.1" evidence="4 7"/>
<dbReference type="InterPro" id="IPR036249">
    <property type="entry name" value="Thioredoxin-like_sf"/>
</dbReference>
<evidence type="ECO:0000256" key="6">
    <source>
        <dbReference type="PROSITE-ProRule" id="PRU01282"/>
    </source>
</evidence>
<dbReference type="SUPFAM" id="SSF52833">
    <property type="entry name" value="Thioredoxin-like"/>
    <property type="match status" value="1"/>
</dbReference>
<keyword evidence="2" id="KW-0059">Arsenical resistance</keyword>
<dbReference type="EMBL" id="JACHBK010000003">
    <property type="protein sequence ID" value="MBB5534715.1"/>
    <property type="molecule type" value="Genomic_DNA"/>
</dbReference>
<dbReference type="Gene3D" id="3.40.30.10">
    <property type="entry name" value="Glutaredoxin"/>
    <property type="match status" value="1"/>
</dbReference>
<evidence type="ECO:0000256" key="2">
    <source>
        <dbReference type="ARBA" id="ARBA00022849"/>
    </source>
</evidence>
<protein>
    <recommendedName>
        <fullName evidence="5 7">Arsenate reductase</fullName>
        <ecNumber evidence="4 7">1.20.4.1</ecNumber>
    </recommendedName>
</protein>
<dbReference type="Pfam" id="PF03960">
    <property type="entry name" value="ArsC"/>
    <property type="match status" value="1"/>
</dbReference>
<comment type="caution">
    <text evidence="8">The sequence shown here is derived from an EMBL/GenBank/DDBJ whole genome shotgun (WGS) entry which is preliminary data.</text>
</comment>
<proteinExistence type="inferred from homology"/>
<evidence type="ECO:0000256" key="3">
    <source>
        <dbReference type="ARBA" id="ARBA00023002"/>
    </source>
</evidence>
<organism evidence="8 9">
    <name type="scientific">Rhizobium giardinii</name>
    <dbReference type="NCBI Taxonomy" id="56731"/>
    <lineage>
        <taxon>Bacteria</taxon>
        <taxon>Pseudomonadati</taxon>
        <taxon>Pseudomonadota</taxon>
        <taxon>Alphaproteobacteria</taxon>
        <taxon>Hyphomicrobiales</taxon>
        <taxon>Rhizobiaceae</taxon>
        <taxon>Rhizobium/Agrobacterium group</taxon>
        <taxon>Rhizobium</taxon>
    </lineage>
</organism>
<reference evidence="8 9" key="1">
    <citation type="submission" date="2020-08" db="EMBL/GenBank/DDBJ databases">
        <title>Genomic Encyclopedia of Type Strains, Phase IV (KMG-V): Genome sequencing to study the core and pangenomes of soil and plant-associated prokaryotes.</title>
        <authorList>
            <person name="Whitman W."/>
        </authorList>
    </citation>
    <scope>NUCLEOTIDE SEQUENCE [LARGE SCALE GENOMIC DNA]</scope>
    <source>
        <strain evidence="8 9">SEMIA 4084</strain>
    </source>
</reference>
<dbReference type="AlphaFoldDB" id="A0A7W8U8D3"/>
<dbReference type="PANTHER" id="PTHR30041">
    <property type="entry name" value="ARSENATE REDUCTASE"/>
    <property type="match status" value="1"/>
</dbReference>
<dbReference type="PANTHER" id="PTHR30041:SF5">
    <property type="entry name" value="ARSENATE REDUCTASE-RELATED"/>
    <property type="match status" value="1"/>
</dbReference>
<dbReference type="RefSeq" id="WP_018324717.1">
    <property type="nucleotide sequence ID" value="NZ_JACHBK010000003.1"/>
</dbReference>
<dbReference type="GO" id="GO:0046685">
    <property type="term" value="P:response to arsenic-containing substance"/>
    <property type="evidence" value="ECO:0007669"/>
    <property type="project" value="UniProtKB-KW"/>
</dbReference>
<evidence type="ECO:0000313" key="8">
    <source>
        <dbReference type="EMBL" id="MBB5534715.1"/>
    </source>
</evidence>